<protein>
    <recommendedName>
        <fullName evidence="1">HTH cro/C1-type domain-containing protein</fullName>
    </recommendedName>
</protein>
<dbReference type="InterPro" id="IPR011990">
    <property type="entry name" value="TPR-like_helical_dom_sf"/>
</dbReference>
<dbReference type="InterPro" id="IPR001387">
    <property type="entry name" value="Cro/C1-type_HTH"/>
</dbReference>
<name>A0ABP9KGG6_9NOCA</name>
<accession>A0ABP9KGG6</accession>
<dbReference type="SUPFAM" id="SSF48452">
    <property type="entry name" value="TPR-like"/>
    <property type="match status" value="1"/>
</dbReference>
<dbReference type="Gene3D" id="1.10.260.40">
    <property type="entry name" value="lambda repressor-like DNA-binding domains"/>
    <property type="match status" value="1"/>
</dbReference>
<keyword evidence="3" id="KW-1185">Reference proteome</keyword>
<dbReference type="Gene3D" id="1.25.40.10">
    <property type="entry name" value="Tetratricopeptide repeat domain"/>
    <property type="match status" value="1"/>
</dbReference>
<evidence type="ECO:0000259" key="1">
    <source>
        <dbReference type="PROSITE" id="PS50943"/>
    </source>
</evidence>
<dbReference type="PROSITE" id="PS50943">
    <property type="entry name" value="HTH_CROC1"/>
    <property type="match status" value="1"/>
</dbReference>
<evidence type="ECO:0000313" key="3">
    <source>
        <dbReference type="Proteomes" id="UP001500603"/>
    </source>
</evidence>
<dbReference type="InterPro" id="IPR010982">
    <property type="entry name" value="Lambda_DNA-bd_dom_sf"/>
</dbReference>
<feature type="domain" description="HTH cro/C1-type" evidence="1">
    <location>
        <begin position="1"/>
        <end position="47"/>
    </location>
</feature>
<gene>
    <name evidence="2" type="ORF">GCM10023318_37610</name>
</gene>
<sequence>MTQVELGALIRFSQPAVSGLERGGPASHDVRVLRLVARALDVPLAILVVESDREADVDRRNFLRVGAVGGAGAAAMGAEASRGGFGLKVGVSDVMTISDSVQQIHDLDLAIGGDRLCTVAANQVRLVELLLESGTYTESVGQSLMSVGAEMMTATGWVHFDSGRFDAARRYYADAANAANAAGDGVAAAHALGNATFLMVCGSDESSPAAPAMAVQYAQAASKAALREGGPKLRALMAIREAEAHAARGEHKMMTAAISRAHRAYESTRGHDPEWVHLPKAEFLGGVGWAQMRIGDHCAATENLRAAVDAAVEWPRERAALRTYLAQNLVNAGDVAQACELLAANMAAMSGLSSTRLRRRIGSLANQVRRHASVSEVREFLGQCATRL</sequence>
<dbReference type="CDD" id="cd00093">
    <property type="entry name" value="HTH_XRE"/>
    <property type="match status" value="1"/>
</dbReference>
<dbReference type="PROSITE" id="PS51318">
    <property type="entry name" value="TAT"/>
    <property type="match status" value="1"/>
</dbReference>
<organism evidence="2 3">
    <name type="scientific">Nocardia callitridis</name>
    <dbReference type="NCBI Taxonomy" id="648753"/>
    <lineage>
        <taxon>Bacteria</taxon>
        <taxon>Bacillati</taxon>
        <taxon>Actinomycetota</taxon>
        <taxon>Actinomycetes</taxon>
        <taxon>Mycobacteriales</taxon>
        <taxon>Nocardiaceae</taxon>
        <taxon>Nocardia</taxon>
    </lineage>
</organism>
<comment type="caution">
    <text evidence="2">The sequence shown here is derived from an EMBL/GenBank/DDBJ whole genome shotgun (WGS) entry which is preliminary data.</text>
</comment>
<evidence type="ECO:0000313" key="2">
    <source>
        <dbReference type="EMBL" id="GAA5058375.1"/>
    </source>
</evidence>
<dbReference type="EMBL" id="BAABJM010000003">
    <property type="protein sequence ID" value="GAA5058375.1"/>
    <property type="molecule type" value="Genomic_DNA"/>
</dbReference>
<reference evidence="3" key="1">
    <citation type="journal article" date="2019" name="Int. J. Syst. Evol. Microbiol.">
        <title>The Global Catalogue of Microorganisms (GCM) 10K type strain sequencing project: providing services to taxonomists for standard genome sequencing and annotation.</title>
        <authorList>
            <consortium name="The Broad Institute Genomics Platform"/>
            <consortium name="The Broad Institute Genome Sequencing Center for Infectious Disease"/>
            <person name="Wu L."/>
            <person name="Ma J."/>
        </authorList>
    </citation>
    <scope>NUCLEOTIDE SEQUENCE [LARGE SCALE GENOMIC DNA]</scope>
    <source>
        <strain evidence="3">JCM 18298</strain>
    </source>
</reference>
<dbReference type="SUPFAM" id="SSF47413">
    <property type="entry name" value="lambda repressor-like DNA-binding domains"/>
    <property type="match status" value="1"/>
</dbReference>
<proteinExistence type="predicted"/>
<dbReference type="InterPro" id="IPR006311">
    <property type="entry name" value="TAT_signal"/>
</dbReference>
<dbReference type="Proteomes" id="UP001500603">
    <property type="component" value="Unassembled WGS sequence"/>
</dbReference>